<organism evidence="2">
    <name type="scientific">marine metagenome</name>
    <dbReference type="NCBI Taxonomy" id="408172"/>
    <lineage>
        <taxon>unclassified sequences</taxon>
        <taxon>metagenomes</taxon>
        <taxon>ecological metagenomes</taxon>
    </lineage>
</organism>
<protein>
    <recommendedName>
        <fullName evidence="3">Gamma-glutamylcyclotransferase AIG2-like domain-containing protein</fullName>
    </recommendedName>
</protein>
<accession>A0A382T121</accession>
<dbReference type="InterPro" id="IPR036568">
    <property type="entry name" value="GGCT-like_sf"/>
</dbReference>
<sequence>MALRCPGSHAKGAAVLKGWRFLINQRGYATIVEDPTAEVHGQIWLLTPEDEAALDEYESVDEGNYQKAVLKVHQGGGEVDSMVYIDHRLKPGKPQPDYLRGILHGAAHFELPDDYQKELARWAG</sequence>
<dbReference type="Pfam" id="PF13772">
    <property type="entry name" value="AIG2_2"/>
    <property type="match status" value="1"/>
</dbReference>
<evidence type="ECO:0000313" key="2">
    <source>
        <dbReference type="EMBL" id="SVD15854.1"/>
    </source>
</evidence>
<reference evidence="2" key="1">
    <citation type="submission" date="2018-05" db="EMBL/GenBank/DDBJ databases">
        <authorList>
            <person name="Lanie J.A."/>
            <person name="Ng W.-L."/>
            <person name="Kazmierczak K.M."/>
            <person name="Andrzejewski T.M."/>
            <person name="Davidsen T.M."/>
            <person name="Wayne K.J."/>
            <person name="Tettelin H."/>
            <person name="Glass J.I."/>
            <person name="Rusch D."/>
            <person name="Podicherti R."/>
            <person name="Tsui H.-C.T."/>
            <person name="Winkler M.E."/>
        </authorList>
    </citation>
    <scope>NUCLEOTIDE SEQUENCE</scope>
</reference>
<proteinExistence type="predicted"/>
<evidence type="ECO:0000256" key="1">
    <source>
        <dbReference type="ARBA" id="ARBA00023239"/>
    </source>
</evidence>
<dbReference type="InterPro" id="IPR017939">
    <property type="entry name" value="G-Glutamylcylcotransferase"/>
</dbReference>
<dbReference type="AlphaFoldDB" id="A0A382T121"/>
<name>A0A382T121_9ZZZZ</name>
<dbReference type="CDD" id="cd06661">
    <property type="entry name" value="GGCT_like"/>
    <property type="match status" value="1"/>
</dbReference>
<keyword evidence="1" id="KW-0456">Lyase</keyword>
<dbReference type="InterPro" id="IPR013024">
    <property type="entry name" value="GGCT-like"/>
</dbReference>
<gene>
    <name evidence="2" type="ORF">METZ01_LOCUS368708</name>
</gene>
<dbReference type="Gene3D" id="3.10.490.10">
    <property type="entry name" value="Gamma-glutamyl cyclotransferase-like"/>
    <property type="match status" value="1"/>
</dbReference>
<dbReference type="EMBL" id="UINC01133116">
    <property type="protein sequence ID" value="SVD15854.1"/>
    <property type="molecule type" value="Genomic_DNA"/>
</dbReference>
<dbReference type="GO" id="GO:0003839">
    <property type="term" value="F:gamma-glutamylcyclotransferase activity"/>
    <property type="evidence" value="ECO:0007669"/>
    <property type="project" value="InterPro"/>
</dbReference>
<dbReference type="PANTHER" id="PTHR12935:SF0">
    <property type="entry name" value="GAMMA-GLUTAMYLCYCLOTRANSFERASE"/>
    <property type="match status" value="1"/>
</dbReference>
<dbReference type="SUPFAM" id="SSF110857">
    <property type="entry name" value="Gamma-glutamyl cyclotransferase-like"/>
    <property type="match status" value="1"/>
</dbReference>
<dbReference type="PANTHER" id="PTHR12935">
    <property type="entry name" value="GAMMA-GLUTAMYLCYCLOTRANSFERASE"/>
    <property type="match status" value="1"/>
</dbReference>
<evidence type="ECO:0008006" key="3">
    <source>
        <dbReference type="Google" id="ProtNLM"/>
    </source>
</evidence>